<dbReference type="Gene3D" id="3.40.109.10">
    <property type="entry name" value="NADH Oxidase"/>
    <property type="match status" value="1"/>
</dbReference>
<reference evidence="4 5" key="1">
    <citation type="submission" date="2019-08" db="EMBL/GenBank/DDBJ databases">
        <title>Complete genome sequence of Candidatus Uab amorphum.</title>
        <authorList>
            <person name="Shiratori T."/>
            <person name="Suzuki S."/>
            <person name="Kakizawa Y."/>
            <person name="Ishida K."/>
        </authorList>
    </citation>
    <scope>NUCLEOTIDE SEQUENCE [LARGE SCALE GENOMIC DNA]</scope>
    <source>
        <strain evidence="4 5">SRT547</strain>
    </source>
</reference>
<sequence length="235" mass="26473">MTNHIEALREIIETRRSVRRFTDEEIPREVIEECLRLAILAPNSSNLQPWEFYVVSSENERKQLAAACFQQRAAKTAAVLIAVVGRSKSWKENAQKLLNEWPGDIPPAVESYYTKTVKLLYTQGPLGILGFARKIMMTVVGLFRPVPRGPFSKQGMQTWAAKTCALAAENLMLALKAHGYDSCPMEGFDEKRVRKILGYPSDAFTVMMIGAGKGAADGIYYPRMRFDSKHHVFEV</sequence>
<keyword evidence="2" id="KW-0560">Oxidoreductase</keyword>
<organism evidence="4 5">
    <name type="scientific">Uabimicrobium amorphum</name>
    <dbReference type="NCBI Taxonomy" id="2596890"/>
    <lineage>
        <taxon>Bacteria</taxon>
        <taxon>Pseudomonadati</taxon>
        <taxon>Planctomycetota</taxon>
        <taxon>Candidatus Uabimicrobiia</taxon>
        <taxon>Candidatus Uabimicrobiales</taxon>
        <taxon>Candidatus Uabimicrobiaceae</taxon>
        <taxon>Candidatus Uabimicrobium</taxon>
    </lineage>
</organism>
<evidence type="ECO:0000256" key="2">
    <source>
        <dbReference type="ARBA" id="ARBA00023002"/>
    </source>
</evidence>
<proteinExistence type="inferred from homology"/>
<dbReference type="SUPFAM" id="SSF55469">
    <property type="entry name" value="FMN-dependent nitroreductase-like"/>
    <property type="match status" value="1"/>
</dbReference>
<evidence type="ECO:0000313" key="4">
    <source>
        <dbReference type="EMBL" id="BBM82755.1"/>
    </source>
</evidence>
<dbReference type="PANTHER" id="PTHR43673:SF10">
    <property type="entry name" value="NADH DEHYDROGENASE_NAD(P)H NITROREDUCTASE XCC3605-RELATED"/>
    <property type="match status" value="1"/>
</dbReference>
<dbReference type="GO" id="GO:0016491">
    <property type="term" value="F:oxidoreductase activity"/>
    <property type="evidence" value="ECO:0007669"/>
    <property type="project" value="UniProtKB-KW"/>
</dbReference>
<feature type="domain" description="Nitroreductase" evidence="3">
    <location>
        <begin position="12"/>
        <end position="213"/>
    </location>
</feature>
<dbReference type="KEGG" id="uam:UABAM_01098"/>
<evidence type="ECO:0000259" key="3">
    <source>
        <dbReference type="Pfam" id="PF00881"/>
    </source>
</evidence>
<name>A0A5S9ILG8_UABAM</name>
<dbReference type="Pfam" id="PF00881">
    <property type="entry name" value="Nitroreductase"/>
    <property type="match status" value="1"/>
</dbReference>
<protein>
    <submittedName>
        <fullName evidence="4">Nitroreductase</fullName>
    </submittedName>
</protein>
<keyword evidence="5" id="KW-1185">Reference proteome</keyword>
<gene>
    <name evidence="4" type="ORF">UABAM_01098</name>
</gene>
<evidence type="ECO:0000313" key="5">
    <source>
        <dbReference type="Proteomes" id="UP000326354"/>
    </source>
</evidence>
<evidence type="ECO:0000256" key="1">
    <source>
        <dbReference type="ARBA" id="ARBA00007118"/>
    </source>
</evidence>
<dbReference type="OrthoDB" id="9812105at2"/>
<dbReference type="PANTHER" id="PTHR43673">
    <property type="entry name" value="NAD(P)H NITROREDUCTASE YDGI-RELATED"/>
    <property type="match status" value="1"/>
</dbReference>
<dbReference type="Proteomes" id="UP000326354">
    <property type="component" value="Chromosome"/>
</dbReference>
<dbReference type="EMBL" id="AP019860">
    <property type="protein sequence ID" value="BBM82755.1"/>
    <property type="molecule type" value="Genomic_DNA"/>
</dbReference>
<accession>A0A5S9ILG8</accession>
<dbReference type="RefSeq" id="WP_151966988.1">
    <property type="nucleotide sequence ID" value="NZ_AP019860.1"/>
</dbReference>
<dbReference type="InterPro" id="IPR029479">
    <property type="entry name" value="Nitroreductase"/>
</dbReference>
<dbReference type="InterPro" id="IPR000415">
    <property type="entry name" value="Nitroreductase-like"/>
</dbReference>
<dbReference type="AlphaFoldDB" id="A0A5S9ILG8"/>
<comment type="similarity">
    <text evidence="1">Belongs to the nitroreductase family.</text>
</comment>
<dbReference type="CDD" id="cd02137">
    <property type="entry name" value="MhqN-like"/>
    <property type="match status" value="1"/>
</dbReference>